<dbReference type="PANTHER" id="PTHR11476:SF7">
    <property type="entry name" value="HISTIDINE--TRNA LIGASE"/>
    <property type="match status" value="1"/>
</dbReference>
<evidence type="ECO:0000313" key="9">
    <source>
        <dbReference type="Proteomes" id="UP000521872"/>
    </source>
</evidence>
<feature type="domain" description="Aminoacyl-transfer RNA synthetases class-II family profile" evidence="7">
    <location>
        <begin position="221"/>
        <end position="604"/>
    </location>
</feature>
<feature type="transmembrane region" description="Helical" evidence="6">
    <location>
        <begin position="806"/>
        <end position="826"/>
    </location>
</feature>
<feature type="region of interest" description="Disordered" evidence="5">
    <location>
        <begin position="977"/>
        <end position="1049"/>
    </location>
</feature>
<dbReference type="InterPro" id="IPR045864">
    <property type="entry name" value="aa-tRNA-synth_II/BPL/LPL"/>
</dbReference>
<feature type="transmembrane region" description="Helical" evidence="6">
    <location>
        <begin position="768"/>
        <end position="786"/>
    </location>
</feature>
<dbReference type="AlphaFoldDB" id="A0A8H4VUS5"/>
<dbReference type="Pfam" id="PF03129">
    <property type="entry name" value="HGTP_anticodon"/>
    <property type="match status" value="1"/>
</dbReference>
<dbReference type="CDD" id="cd00773">
    <property type="entry name" value="HisRS-like_core"/>
    <property type="match status" value="1"/>
</dbReference>
<organism evidence="8 9">
    <name type="scientific">Agrocybe pediades</name>
    <dbReference type="NCBI Taxonomy" id="84607"/>
    <lineage>
        <taxon>Eukaryota</taxon>
        <taxon>Fungi</taxon>
        <taxon>Dikarya</taxon>
        <taxon>Basidiomycota</taxon>
        <taxon>Agaricomycotina</taxon>
        <taxon>Agaricomycetes</taxon>
        <taxon>Agaricomycetidae</taxon>
        <taxon>Agaricales</taxon>
        <taxon>Agaricineae</taxon>
        <taxon>Strophariaceae</taxon>
        <taxon>Agrocybe</taxon>
    </lineage>
</organism>
<dbReference type="GO" id="GO:0003723">
    <property type="term" value="F:RNA binding"/>
    <property type="evidence" value="ECO:0007669"/>
    <property type="project" value="TreeGrafter"/>
</dbReference>
<dbReference type="InterPro" id="IPR041715">
    <property type="entry name" value="HisRS-like_core"/>
</dbReference>
<protein>
    <recommendedName>
        <fullName evidence="2">histidine--tRNA ligase</fullName>
        <ecNumber evidence="2">6.1.1.21</ecNumber>
    </recommendedName>
</protein>
<keyword evidence="6" id="KW-1133">Transmembrane helix</keyword>
<dbReference type="GO" id="GO:0006427">
    <property type="term" value="P:histidyl-tRNA aminoacylation"/>
    <property type="evidence" value="ECO:0007669"/>
    <property type="project" value="TreeGrafter"/>
</dbReference>
<keyword evidence="3" id="KW-0547">Nucleotide-binding</keyword>
<feature type="compositionally biased region" description="Polar residues" evidence="5">
    <location>
        <begin position="1003"/>
        <end position="1012"/>
    </location>
</feature>
<feature type="compositionally biased region" description="Acidic residues" evidence="5">
    <location>
        <begin position="534"/>
        <end position="543"/>
    </location>
</feature>
<feature type="compositionally biased region" description="Polar residues" evidence="5">
    <location>
        <begin position="1077"/>
        <end position="1108"/>
    </location>
</feature>
<keyword evidence="6" id="KW-0812">Transmembrane</keyword>
<sequence length="1108" mass="122038">MAVHSLNIGHKATQRLALSAQIELKIDLLYHQVKILHNASSTNTISEPGSRIYMIRPVFPLSCSLSQSSNHSLGAYSVLKGLSTRTHLALAPPGTQRRHLSSRLASGRLLPLIDFQPKYHISKMSTASNVNIAEIEGEIVAQTAKFNELRLKGEPLDDIKKSLSDLKKTLALAKNAGKEKKEKASGEKKPEASGPEKKKERLLLKTAKGTRDYGAAEMFCREHITNIVKEVFTTYGAACLDTPVFERKDVLTDKYGEDSKLIFDLKDQGGEELALRYDHTVPLARYLAMSGGNVSQNKIWQIGKVYRRDQPVMSKGRMREFMQADFDITGVWDPMIPDAELLSMLCSVLSKLDVGEFTIKINNRKILDGIFEVCGVPEEKIRSISSAVDKLDKMPWVEVKKEMTEEKGLDPAVADKIGEYVKYKGGPELLKQLEADAVLTANKSAKSGLEEMNILFGLLEAYKIVDKFSFDLSLARGLDYYTGIIYEAIVEASAPPGFKDANALAAAPSSNEPPSTPAPAAAKSSKKKSKTTDADDEEKEIDESQVGVGSIAAGGRYDGLVGAFLAGAAGADPKSKEGKKAMGPNGGVPCVGVSIGMDRIFALVWPKWLARGSRTKETMAFVMSSGDGLLKERIELVTELRNAGIKADFLAKNKPKLDPQFSAGEKDEVPFALIIGPDEVQNGIVRVKEQRWHFVDGKKTKIESKEKGIPIKREELIEWLKNTETWKEWSVGQWYTRALVIVCHALALPTTVFRLLHKIIEQKLWWDDFWAAMAFATDMMLFVVYLSSPKGYPKPKNAAQYAARWLTIMCYTTTLWAARLTVAVTIIRLMPKGPERRLSIGAAIVFFLFMLSMVLQKAIACNPKGPSCLRLKYPGYMEITMAIIADLWLVFGPAYMLWQMKLQRSHHRLLLAIFLCSIFTTLASITHVVFILMGAPAWLGISGHIEVAIAIIVSNLLVVITYVYRVFRNISSSTKNGLPIPEQQQQQQNSPRSNRDGRENESNENSTAQTVPSHLDEFSSGSQSEFSDVSEMSATGVEDSNGNYSSSRNRTTTVELTDLSHFTSSAGISTAPVLPSIGSSDATGLTPFSSFSYPTTDNGIPSSQARSG</sequence>
<dbReference type="InterPro" id="IPR049326">
    <property type="entry name" value="Rhodopsin_dom_fungi"/>
</dbReference>
<evidence type="ECO:0000256" key="1">
    <source>
        <dbReference type="ARBA" id="ARBA00008226"/>
    </source>
</evidence>
<evidence type="ECO:0000313" key="8">
    <source>
        <dbReference type="EMBL" id="KAF4623323.1"/>
    </source>
</evidence>
<proteinExistence type="inferred from homology"/>
<evidence type="ECO:0000256" key="3">
    <source>
        <dbReference type="ARBA" id="ARBA00022741"/>
    </source>
</evidence>
<keyword evidence="9" id="KW-1185">Reference proteome</keyword>
<dbReference type="GO" id="GO:0032543">
    <property type="term" value="P:mitochondrial translation"/>
    <property type="evidence" value="ECO:0007669"/>
    <property type="project" value="TreeGrafter"/>
</dbReference>
<dbReference type="GO" id="GO:0005739">
    <property type="term" value="C:mitochondrion"/>
    <property type="evidence" value="ECO:0007669"/>
    <property type="project" value="TreeGrafter"/>
</dbReference>
<keyword evidence="6" id="KW-0472">Membrane</keyword>
<dbReference type="PROSITE" id="PS50862">
    <property type="entry name" value="AA_TRNA_LIGASE_II"/>
    <property type="match status" value="1"/>
</dbReference>
<evidence type="ECO:0000256" key="5">
    <source>
        <dbReference type="SAM" id="MobiDB-lite"/>
    </source>
</evidence>
<dbReference type="SUPFAM" id="SSF55681">
    <property type="entry name" value="Class II aaRS and biotin synthetases"/>
    <property type="match status" value="1"/>
</dbReference>
<accession>A0A8H4VUS5</accession>
<comment type="similarity">
    <text evidence="1">Belongs to the class-II aminoacyl-tRNA synthetase family.</text>
</comment>
<dbReference type="EMBL" id="JAACJL010000001">
    <property type="protein sequence ID" value="KAF4623323.1"/>
    <property type="molecule type" value="Genomic_DNA"/>
</dbReference>
<dbReference type="GO" id="GO:0004821">
    <property type="term" value="F:histidine-tRNA ligase activity"/>
    <property type="evidence" value="ECO:0007669"/>
    <property type="project" value="UniProtKB-EC"/>
</dbReference>
<dbReference type="InterPro" id="IPR004154">
    <property type="entry name" value="Anticodon-bd"/>
</dbReference>
<feature type="region of interest" description="Disordered" evidence="5">
    <location>
        <begin position="503"/>
        <end position="545"/>
    </location>
</feature>
<dbReference type="Gene3D" id="3.30.930.10">
    <property type="entry name" value="Bira Bifunctional Protein, Domain 2"/>
    <property type="match status" value="1"/>
</dbReference>
<comment type="catalytic activity">
    <reaction evidence="4">
        <text>tRNA(His) + L-histidine + ATP = L-histidyl-tRNA(His) + AMP + diphosphate + H(+)</text>
        <dbReference type="Rhea" id="RHEA:17313"/>
        <dbReference type="Rhea" id="RHEA-COMP:9665"/>
        <dbReference type="Rhea" id="RHEA-COMP:9689"/>
        <dbReference type="ChEBI" id="CHEBI:15378"/>
        <dbReference type="ChEBI" id="CHEBI:30616"/>
        <dbReference type="ChEBI" id="CHEBI:33019"/>
        <dbReference type="ChEBI" id="CHEBI:57595"/>
        <dbReference type="ChEBI" id="CHEBI:78442"/>
        <dbReference type="ChEBI" id="CHEBI:78527"/>
        <dbReference type="ChEBI" id="CHEBI:456215"/>
        <dbReference type="EC" id="6.1.1.21"/>
    </reaction>
</comment>
<feature type="transmembrane region" description="Helical" evidence="6">
    <location>
        <begin position="879"/>
        <end position="898"/>
    </location>
</feature>
<feature type="transmembrane region" description="Helical" evidence="6">
    <location>
        <begin position="910"/>
        <end position="935"/>
    </location>
</feature>
<feature type="compositionally biased region" description="Low complexity" evidence="5">
    <location>
        <begin position="503"/>
        <end position="523"/>
    </location>
</feature>
<dbReference type="Pfam" id="PF13393">
    <property type="entry name" value="tRNA-synt_His"/>
    <property type="match status" value="1"/>
</dbReference>
<comment type="caution">
    <text evidence="8">The sequence shown here is derived from an EMBL/GenBank/DDBJ whole genome shotgun (WGS) entry which is preliminary data.</text>
</comment>
<gene>
    <name evidence="8" type="ORF">D9613_001521</name>
</gene>
<evidence type="ECO:0000256" key="2">
    <source>
        <dbReference type="ARBA" id="ARBA00012815"/>
    </source>
</evidence>
<dbReference type="Gene3D" id="3.40.50.800">
    <property type="entry name" value="Anticodon-binding domain"/>
    <property type="match status" value="1"/>
</dbReference>
<feature type="compositionally biased region" description="Polar residues" evidence="5">
    <location>
        <begin position="1019"/>
        <end position="1049"/>
    </location>
</feature>
<dbReference type="GO" id="GO:0000166">
    <property type="term" value="F:nucleotide binding"/>
    <property type="evidence" value="ECO:0007669"/>
    <property type="project" value="UniProtKB-KW"/>
</dbReference>
<feature type="transmembrane region" description="Helical" evidence="6">
    <location>
        <begin position="838"/>
        <end position="859"/>
    </location>
</feature>
<feature type="region of interest" description="Disordered" evidence="5">
    <location>
        <begin position="1066"/>
        <end position="1108"/>
    </location>
</feature>
<dbReference type="InterPro" id="IPR006195">
    <property type="entry name" value="aa-tRNA-synth_II"/>
</dbReference>
<dbReference type="Proteomes" id="UP000521872">
    <property type="component" value="Unassembled WGS sequence"/>
</dbReference>
<feature type="region of interest" description="Disordered" evidence="5">
    <location>
        <begin position="176"/>
        <end position="201"/>
    </location>
</feature>
<feature type="transmembrane region" description="Helical" evidence="6">
    <location>
        <begin position="734"/>
        <end position="756"/>
    </location>
</feature>
<dbReference type="SUPFAM" id="SSF52954">
    <property type="entry name" value="Class II aaRS ABD-related"/>
    <property type="match status" value="1"/>
</dbReference>
<dbReference type="EC" id="6.1.1.21" evidence="2"/>
<evidence type="ECO:0000259" key="7">
    <source>
        <dbReference type="PROSITE" id="PS50862"/>
    </source>
</evidence>
<dbReference type="GO" id="GO:0005829">
    <property type="term" value="C:cytosol"/>
    <property type="evidence" value="ECO:0007669"/>
    <property type="project" value="TreeGrafter"/>
</dbReference>
<evidence type="ECO:0000256" key="6">
    <source>
        <dbReference type="SAM" id="Phobius"/>
    </source>
</evidence>
<dbReference type="InterPro" id="IPR036621">
    <property type="entry name" value="Anticodon-bd_dom_sf"/>
</dbReference>
<dbReference type="PANTHER" id="PTHR11476">
    <property type="entry name" value="HISTIDYL-TRNA SYNTHETASE"/>
    <property type="match status" value="1"/>
</dbReference>
<reference evidence="8 9" key="1">
    <citation type="submission" date="2019-12" db="EMBL/GenBank/DDBJ databases">
        <authorList>
            <person name="Floudas D."/>
            <person name="Bentzer J."/>
            <person name="Ahren D."/>
            <person name="Johansson T."/>
            <person name="Persson P."/>
            <person name="Tunlid A."/>
        </authorList>
    </citation>
    <scope>NUCLEOTIDE SEQUENCE [LARGE SCALE GENOMIC DNA]</scope>
    <source>
        <strain evidence="8 9">CBS 102.39</strain>
    </source>
</reference>
<name>A0A8H4VUS5_9AGAR</name>
<evidence type="ECO:0000256" key="4">
    <source>
        <dbReference type="ARBA" id="ARBA00047639"/>
    </source>
</evidence>
<dbReference type="Pfam" id="PF20684">
    <property type="entry name" value="Fung_rhodopsin"/>
    <property type="match status" value="1"/>
</dbReference>
<feature type="transmembrane region" description="Helical" evidence="6">
    <location>
        <begin position="947"/>
        <end position="967"/>
    </location>
</feature>